<accession>A0A437NCX3</accession>
<keyword evidence="3 7" id="KW-0812">Transmembrane</keyword>
<keyword evidence="2" id="KW-1003">Cell membrane</keyword>
<reference evidence="9 10" key="1">
    <citation type="submission" date="2019-01" db="EMBL/GenBank/DDBJ databases">
        <authorList>
            <person name="Chen W.-M."/>
        </authorList>
    </citation>
    <scope>NUCLEOTIDE SEQUENCE [LARGE SCALE GENOMIC DNA]</scope>
    <source>
        <strain evidence="9 10">FSY-9</strain>
    </source>
</reference>
<dbReference type="GO" id="GO:0005886">
    <property type="term" value="C:plasma membrane"/>
    <property type="evidence" value="ECO:0007669"/>
    <property type="project" value="UniProtKB-SubCell"/>
</dbReference>
<keyword evidence="4 7" id="KW-1133">Transmembrane helix</keyword>
<evidence type="ECO:0000259" key="8">
    <source>
        <dbReference type="Pfam" id="PF01618"/>
    </source>
</evidence>
<sequence>MNLASMFDGTTATIVLGGTLLGTLLRCGLGDVGDTFTSLGRALGKRSAYNGGNVRARMARVVRDIQQDGLLRSDPLPTGDADFDAALHALVGKRSVAAFKAVLAEQRRLRLAPAEAAIRTLLQAAELAPVFGLAGTLLSLSKMPSDGIDRSAYMVAIGMAVHATLYGLMAANLLLAPLARLIERRARTEEVERQALIDWVEYELADAFMVRHDRRHAEQPVPVPAEFHHDAQGPKAGEVYDIMMQRTGNAA</sequence>
<comment type="subcellular location">
    <subcellularLocation>
        <location evidence="1">Cell membrane</location>
        <topology evidence="1">Multi-pass membrane protein</topology>
    </subcellularLocation>
    <subcellularLocation>
        <location evidence="6">Membrane</location>
        <topology evidence="6">Multi-pass membrane protein</topology>
    </subcellularLocation>
</comment>
<protein>
    <submittedName>
        <fullName evidence="9">Chemotaxis protein MotA</fullName>
    </submittedName>
</protein>
<keyword evidence="10" id="KW-1185">Reference proteome</keyword>
<evidence type="ECO:0000313" key="10">
    <source>
        <dbReference type="Proteomes" id="UP000282837"/>
    </source>
</evidence>
<dbReference type="Pfam" id="PF01618">
    <property type="entry name" value="MotA_ExbB"/>
    <property type="match status" value="1"/>
</dbReference>
<evidence type="ECO:0000256" key="6">
    <source>
        <dbReference type="RuleBase" id="RU004057"/>
    </source>
</evidence>
<evidence type="ECO:0000256" key="5">
    <source>
        <dbReference type="ARBA" id="ARBA00023136"/>
    </source>
</evidence>
<keyword evidence="5 7" id="KW-0472">Membrane</keyword>
<dbReference type="AlphaFoldDB" id="A0A437NCX3"/>
<dbReference type="GO" id="GO:0015031">
    <property type="term" value="P:protein transport"/>
    <property type="evidence" value="ECO:0007669"/>
    <property type="project" value="UniProtKB-KW"/>
</dbReference>
<feature type="domain" description="MotA/TolQ/ExbB proton channel" evidence="8">
    <location>
        <begin position="84"/>
        <end position="193"/>
    </location>
</feature>
<feature type="transmembrane region" description="Helical" evidence="7">
    <location>
        <begin position="116"/>
        <end position="140"/>
    </location>
</feature>
<dbReference type="EMBL" id="SACO01000001">
    <property type="protein sequence ID" value="RVU07808.1"/>
    <property type="molecule type" value="Genomic_DNA"/>
</dbReference>
<dbReference type="PANTHER" id="PTHR30433">
    <property type="entry name" value="CHEMOTAXIS PROTEIN MOTA"/>
    <property type="match status" value="1"/>
</dbReference>
<comment type="similarity">
    <text evidence="6">Belongs to the exbB/tolQ family.</text>
</comment>
<dbReference type="GO" id="GO:0006935">
    <property type="term" value="P:chemotaxis"/>
    <property type="evidence" value="ECO:0007669"/>
    <property type="project" value="InterPro"/>
</dbReference>
<gene>
    <name evidence="9" type="ORF">EOE18_01660</name>
</gene>
<dbReference type="Proteomes" id="UP000282837">
    <property type="component" value="Unassembled WGS sequence"/>
</dbReference>
<dbReference type="OrthoDB" id="9806929at2"/>
<feature type="transmembrane region" description="Helical" evidence="7">
    <location>
        <begin position="152"/>
        <end position="175"/>
    </location>
</feature>
<evidence type="ECO:0000256" key="1">
    <source>
        <dbReference type="ARBA" id="ARBA00004651"/>
    </source>
</evidence>
<evidence type="ECO:0000256" key="3">
    <source>
        <dbReference type="ARBA" id="ARBA00022692"/>
    </source>
</evidence>
<evidence type="ECO:0000256" key="4">
    <source>
        <dbReference type="ARBA" id="ARBA00022989"/>
    </source>
</evidence>
<dbReference type="InterPro" id="IPR002898">
    <property type="entry name" value="MotA_ExbB_proton_chnl"/>
</dbReference>
<evidence type="ECO:0000256" key="7">
    <source>
        <dbReference type="SAM" id="Phobius"/>
    </source>
</evidence>
<name>A0A437NCX3_9SPHN</name>
<comment type="caution">
    <text evidence="9">The sequence shown here is derived from an EMBL/GenBank/DDBJ whole genome shotgun (WGS) entry which is preliminary data.</text>
</comment>
<dbReference type="GO" id="GO:0071978">
    <property type="term" value="P:bacterial-type flagellum-dependent swarming motility"/>
    <property type="evidence" value="ECO:0007669"/>
    <property type="project" value="InterPro"/>
</dbReference>
<keyword evidence="6" id="KW-0653">Protein transport</keyword>
<organism evidence="9 10">
    <name type="scientific">Novosphingobium umbonatum</name>
    <dbReference type="NCBI Taxonomy" id="1908524"/>
    <lineage>
        <taxon>Bacteria</taxon>
        <taxon>Pseudomonadati</taxon>
        <taxon>Pseudomonadota</taxon>
        <taxon>Alphaproteobacteria</taxon>
        <taxon>Sphingomonadales</taxon>
        <taxon>Sphingomonadaceae</taxon>
        <taxon>Novosphingobium</taxon>
    </lineage>
</organism>
<keyword evidence="6" id="KW-0813">Transport</keyword>
<evidence type="ECO:0000313" key="9">
    <source>
        <dbReference type="EMBL" id="RVU07808.1"/>
    </source>
</evidence>
<proteinExistence type="inferred from homology"/>
<evidence type="ECO:0000256" key="2">
    <source>
        <dbReference type="ARBA" id="ARBA00022475"/>
    </source>
</evidence>
<dbReference type="InterPro" id="IPR047055">
    <property type="entry name" value="MotA-like"/>
</dbReference>